<feature type="compositionally biased region" description="Basic and acidic residues" evidence="8">
    <location>
        <begin position="27"/>
        <end position="38"/>
    </location>
</feature>
<evidence type="ECO:0000256" key="3">
    <source>
        <dbReference type="ARBA" id="ARBA00022946"/>
    </source>
</evidence>
<keyword evidence="10" id="KW-1185">Reference proteome</keyword>
<organism evidence="9 10">
    <name type="scientific">Oncorhynchus tshawytscha</name>
    <name type="common">Chinook salmon</name>
    <name type="synonym">Salmo tshawytscha</name>
    <dbReference type="NCBI Taxonomy" id="74940"/>
    <lineage>
        <taxon>Eukaryota</taxon>
        <taxon>Metazoa</taxon>
        <taxon>Chordata</taxon>
        <taxon>Craniata</taxon>
        <taxon>Vertebrata</taxon>
        <taxon>Euteleostomi</taxon>
        <taxon>Actinopterygii</taxon>
        <taxon>Neopterygii</taxon>
        <taxon>Teleostei</taxon>
        <taxon>Protacanthopterygii</taxon>
        <taxon>Salmoniformes</taxon>
        <taxon>Salmonidae</taxon>
        <taxon>Salmoninae</taxon>
        <taxon>Oncorhynchus</taxon>
    </lineage>
</organism>
<reference evidence="9" key="1">
    <citation type="submission" date="2025-08" db="UniProtKB">
        <authorList>
            <consortium name="Ensembl"/>
        </authorList>
    </citation>
    <scope>IDENTIFICATION</scope>
</reference>
<sequence length="60" mass="7083">MLEKSTNLFSPSRSSGRRSSCMPLRKHHEEEIDHSKKEIERLQREIACHKGNIKKLKHDD</sequence>
<comment type="function">
    <text evidence="7">Endogenous F(1)F(o)-ATPase inhibitor limiting ATP depletion when the mitochondrial membrane potential falls below a threshold and the F(1)F(o)-ATP synthase starts hydrolyzing ATP to pump protons out of the mitochondrial matrix. Required to avoid the consumption of cellular ATP when the F(1)F(o)-ATP synthase enzyme acts as an ATP hydrolase. Indirectly acts as a regulator of heme synthesis in erythroid tissues: regulates heme synthesis by modulating the mitochondrial pH and redox potential, allowing FECH to efficiently catalyze the incorporation of iron into protoporphyrin IX to produce heme.</text>
</comment>
<comment type="similarity">
    <text evidence="2">Belongs to the ATPase inhibitor family.</text>
</comment>
<dbReference type="Proteomes" id="UP000694402">
    <property type="component" value="Unassembled WGS sequence"/>
</dbReference>
<dbReference type="Gene3D" id="1.20.5.500">
    <property type="entry name" value="Single helix bin"/>
    <property type="match status" value="1"/>
</dbReference>
<keyword evidence="5" id="KW-0496">Mitochondrion</keyword>
<name>A0A8C8MJY1_ONCTS</name>
<dbReference type="GeneTree" id="ENSGT00940000167191"/>
<evidence type="ECO:0000256" key="1">
    <source>
        <dbReference type="ARBA" id="ARBA00004173"/>
    </source>
</evidence>
<evidence type="ECO:0000313" key="9">
    <source>
        <dbReference type="Ensembl" id="ENSOTSP00005097689.1"/>
    </source>
</evidence>
<keyword evidence="4" id="KW-0175">Coiled coil</keyword>
<evidence type="ECO:0000256" key="8">
    <source>
        <dbReference type="SAM" id="MobiDB-lite"/>
    </source>
</evidence>
<dbReference type="FunFam" id="1.20.5.500:FF:000003">
    <property type="entry name" value="ATPase inhibitor B, mitochondrial"/>
    <property type="match status" value="1"/>
</dbReference>
<keyword evidence="3" id="KW-0809">Transit peptide</keyword>
<feature type="compositionally biased region" description="Low complexity" evidence="8">
    <location>
        <begin position="10"/>
        <end position="20"/>
    </location>
</feature>
<feature type="region of interest" description="Disordered" evidence="8">
    <location>
        <begin position="1"/>
        <end position="38"/>
    </location>
</feature>
<evidence type="ECO:0000256" key="5">
    <source>
        <dbReference type="ARBA" id="ARBA00023128"/>
    </source>
</evidence>
<accession>A0A8C8MJY1</accession>
<evidence type="ECO:0000256" key="7">
    <source>
        <dbReference type="ARBA" id="ARBA00046200"/>
    </source>
</evidence>
<proteinExistence type="inferred from homology"/>
<dbReference type="SUPFAM" id="SSF64602">
    <property type="entry name" value="F1 ATPase inhibitor, IF1, C-terminal domain"/>
    <property type="match status" value="1"/>
</dbReference>
<evidence type="ECO:0000256" key="6">
    <source>
        <dbReference type="ARBA" id="ARBA00026043"/>
    </source>
</evidence>
<protein>
    <submittedName>
        <fullName evidence="9">Uncharacterized protein</fullName>
    </submittedName>
</protein>
<comment type="subcellular location">
    <subcellularLocation>
        <location evidence="1">Mitochondrion</location>
    </subcellularLocation>
</comment>
<evidence type="ECO:0000256" key="2">
    <source>
        <dbReference type="ARBA" id="ARBA00010901"/>
    </source>
</evidence>
<comment type="subunit">
    <text evidence="6">Homodimer; represents the active form and is present at a pH value below 6.5. Homotetramer; represents the inactive form and is present at a pH value above 7.0.</text>
</comment>
<evidence type="ECO:0000313" key="10">
    <source>
        <dbReference type="Proteomes" id="UP000694402"/>
    </source>
</evidence>
<dbReference type="Ensembl" id="ENSOTST00005105741.2">
    <property type="protein sequence ID" value="ENSOTSP00005097689.1"/>
    <property type="gene ID" value="ENSOTSG00005045239.2"/>
</dbReference>
<dbReference type="AlphaFoldDB" id="A0A8C8MJY1"/>
<reference evidence="9" key="2">
    <citation type="submission" date="2025-09" db="UniProtKB">
        <authorList>
            <consortium name="Ensembl"/>
        </authorList>
    </citation>
    <scope>IDENTIFICATION</scope>
</reference>
<dbReference type="GO" id="GO:0005739">
    <property type="term" value="C:mitochondrion"/>
    <property type="evidence" value="ECO:0007669"/>
    <property type="project" value="UniProtKB-SubCell"/>
</dbReference>
<evidence type="ECO:0000256" key="4">
    <source>
        <dbReference type="ARBA" id="ARBA00023054"/>
    </source>
</evidence>